<gene>
    <name evidence="1" type="ORF">PILCRDRAFT_812085</name>
</gene>
<accession>A0A0C3GF88</accession>
<dbReference type="EMBL" id="KN832973">
    <property type="protein sequence ID" value="KIM90349.1"/>
    <property type="molecule type" value="Genomic_DNA"/>
</dbReference>
<organism evidence="1 2">
    <name type="scientific">Piloderma croceum (strain F 1598)</name>
    <dbReference type="NCBI Taxonomy" id="765440"/>
    <lineage>
        <taxon>Eukaryota</taxon>
        <taxon>Fungi</taxon>
        <taxon>Dikarya</taxon>
        <taxon>Basidiomycota</taxon>
        <taxon>Agaricomycotina</taxon>
        <taxon>Agaricomycetes</taxon>
        <taxon>Agaricomycetidae</taxon>
        <taxon>Atheliales</taxon>
        <taxon>Atheliaceae</taxon>
        <taxon>Piloderma</taxon>
    </lineage>
</organism>
<sequence length="74" mass="8198">MGDALAQRPCGDTVTNPDSMLDATLLQIKCRSCANSTVLLSEIRGFNKQLAQVVEKAVSEVRLPVQMTMHMRDY</sequence>
<evidence type="ECO:0000313" key="2">
    <source>
        <dbReference type="Proteomes" id="UP000054166"/>
    </source>
</evidence>
<evidence type="ECO:0000313" key="1">
    <source>
        <dbReference type="EMBL" id="KIM90349.1"/>
    </source>
</evidence>
<dbReference type="Proteomes" id="UP000054166">
    <property type="component" value="Unassembled WGS sequence"/>
</dbReference>
<dbReference type="AlphaFoldDB" id="A0A0C3GF88"/>
<name>A0A0C3GF88_PILCF</name>
<dbReference type="HOGENOM" id="CLU_2688651_0_0_1"/>
<keyword evidence="2" id="KW-1185">Reference proteome</keyword>
<reference evidence="2" key="2">
    <citation type="submission" date="2015-01" db="EMBL/GenBank/DDBJ databases">
        <title>Evolutionary Origins and Diversification of the Mycorrhizal Mutualists.</title>
        <authorList>
            <consortium name="DOE Joint Genome Institute"/>
            <consortium name="Mycorrhizal Genomics Consortium"/>
            <person name="Kohler A."/>
            <person name="Kuo A."/>
            <person name="Nagy L.G."/>
            <person name="Floudas D."/>
            <person name="Copeland A."/>
            <person name="Barry K.W."/>
            <person name="Cichocki N."/>
            <person name="Veneault-Fourrey C."/>
            <person name="LaButti K."/>
            <person name="Lindquist E.A."/>
            <person name="Lipzen A."/>
            <person name="Lundell T."/>
            <person name="Morin E."/>
            <person name="Murat C."/>
            <person name="Riley R."/>
            <person name="Ohm R."/>
            <person name="Sun H."/>
            <person name="Tunlid A."/>
            <person name="Henrissat B."/>
            <person name="Grigoriev I.V."/>
            <person name="Hibbett D.S."/>
            <person name="Martin F."/>
        </authorList>
    </citation>
    <scope>NUCLEOTIDE SEQUENCE [LARGE SCALE GENOMIC DNA]</scope>
    <source>
        <strain evidence="2">F 1598</strain>
    </source>
</reference>
<proteinExistence type="predicted"/>
<reference evidence="1 2" key="1">
    <citation type="submission" date="2014-04" db="EMBL/GenBank/DDBJ databases">
        <authorList>
            <consortium name="DOE Joint Genome Institute"/>
            <person name="Kuo A."/>
            <person name="Tarkka M."/>
            <person name="Buscot F."/>
            <person name="Kohler A."/>
            <person name="Nagy L.G."/>
            <person name="Floudas D."/>
            <person name="Copeland A."/>
            <person name="Barry K.W."/>
            <person name="Cichocki N."/>
            <person name="Veneault-Fourrey C."/>
            <person name="LaButti K."/>
            <person name="Lindquist E.A."/>
            <person name="Lipzen A."/>
            <person name="Lundell T."/>
            <person name="Morin E."/>
            <person name="Murat C."/>
            <person name="Sun H."/>
            <person name="Tunlid A."/>
            <person name="Henrissat B."/>
            <person name="Grigoriev I.V."/>
            <person name="Hibbett D.S."/>
            <person name="Martin F."/>
            <person name="Nordberg H.P."/>
            <person name="Cantor M.N."/>
            <person name="Hua S.X."/>
        </authorList>
    </citation>
    <scope>NUCLEOTIDE SEQUENCE [LARGE SCALE GENOMIC DNA]</scope>
    <source>
        <strain evidence="1 2">F 1598</strain>
    </source>
</reference>
<dbReference type="InParanoid" id="A0A0C3GF88"/>
<protein>
    <submittedName>
        <fullName evidence="1">Uncharacterized protein</fullName>
    </submittedName>
</protein>